<dbReference type="InterPro" id="IPR011530">
    <property type="entry name" value="rRNA_adenine_dimethylase"/>
</dbReference>
<dbReference type="Proteomes" id="UP000178606">
    <property type="component" value="Unassembled WGS sequence"/>
</dbReference>
<feature type="binding site" evidence="7 8">
    <location>
        <position position="106"/>
    </location>
    <ligand>
        <name>S-adenosyl-L-methionine</name>
        <dbReference type="ChEBI" id="CHEBI:59789"/>
    </ligand>
</feature>
<evidence type="ECO:0000256" key="2">
    <source>
        <dbReference type="ARBA" id="ARBA00022552"/>
    </source>
</evidence>
<gene>
    <name evidence="7" type="primary">rsmA</name>
    <name evidence="7" type="synonym">ksgA</name>
    <name evidence="10" type="ORF">A3F84_16015</name>
</gene>
<keyword evidence="2 7" id="KW-0698">rRNA processing</keyword>
<comment type="subcellular location">
    <subcellularLocation>
        <location evidence="7">Cytoplasm</location>
    </subcellularLocation>
</comment>
<dbReference type="NCBIfam" id="TIGR00755">
    <property type="entry name" value="ksgA"/>
    <property type="match status" value="1"/>
</dbReference>
<dbReference type="PROSITE" id="PS01131">
    <property type="entry name" value="RRNA_A_DIMETH"/>
    <property type="match status" value="1"/>
</dbReference>
<evidence type="ECO:0000256" key="1">
    <source>
        <dbReference type="ARBA" id="ARBA00022490"/>
    </source>
</evidence>
<protein>
    <recommendedName>
        <fullName evidence="7">Ribosomal RNA small subunit methyltransferase A</fullName>
        <ecNumber evidence="7">2.1.1.182</ecNumber>
    </recommendedName>
    <alternativeName>
        <fullName evidence="7">16S rRNA (adenine(1518)-N(6)/adenine(1519)-N(6))-dimethyltransferase</fullName>
    </alternativeName>
    <alternativeName>
        <fullName evidence="7">16S rRNA dimethyladenosine transferase</fullName>
    </alternativeName>
    <alternativeName>
        <fullName evidence="7">16S rRNA dimethylase</fullName>
    </alternativeName>
    <alternativeName>
        <fullName evidence="7">S-adenosylmethionine-6-N', N'-adenosyl(rRNA) dimethyltransferase</fullName>
    </alternativeName>
</protein>
<evidence type="ECO:0000256" key="4">
    <source>
        <dbReference type="ARBA" id="ARBA00022679"/>
    </source>
</evidence>
<dbReference type="Gene3D" id="3.40.50.150">
    <property type="entry name" value="Vaccinia Virus protein VP39"/>
    <property type="match status" value="1"/>
</dbReference>
<dbReference type="AlphaFoldDB" id="A0A1F6C9J9"/>
<comment type="function">
    <text evidence="7">Specifically dimethylates two adjacent adenosines (A1518 and A1519) in the loop of a conserved hairpin near the 3'-end of 16S rRNA in the 30S particle. May play a critical role in biogenesis of 30S subunits.</text>
</comment>
<dbReference type="PROSITE" id="PS51689">
    <property type="entry name" value="SAM_RNA_A_N6_MT"/>
    <property type="match status" value="1"/>
</dbReference>
<dbReference type="EMBL" id="MFKF01000363">
    <property type="protein sequence ID" value="OGG45849.1"/>
    <property type="molecule type" value="Genomic_DNA"/>
</dbReference>
<feature type="binding site" evidence="7 8">
    <location>
        <position position="10"/>
    </location>
    <ligand>
        <name>S-adenosyl-L-methionine</name>
        <dbReference type="ChEBI" id="CHEBI:59789"/>
    </ligand>
</feature>
<dbReference type="PANTHER" id="PTHR11727:SF7">
    <property type="entry name" value="DIMETHYLADENOSINE TRANSFERASE-RELATED"/>
    <property type="match status" value="1"/>
</dbReference>
<dbReference type="GO" id="GO:0003723">
    <property type="term" value="F:RNA binding"/>
    <property type="evidence" value="ECO:0007669"/>
    <property type="project" value="UniProtKB-UniRule"/>
</dbReference>
<keyword evidence="1 7" id="KW-0963">Cytoplasm</keyword>
<sequence>MRPKKGLGQHFLADLRVAQRIAEAAGGGPGDLVVEIGPGRGALTSFLLRRVGTVVGVELDRGLCEALSSRFASEAGFHLVHADALRVDFGALVRRHGIRDAVVVGNLPYYIATPLILRLVSGRWGLRKAVVTVQREVARRIVADPGNKNYGALSIAVQVAATPRRLFDVGRDAFRPVPRVESTVLEIDLGCPAIPVAEAVRRTFIEVVRWTFGHRRKMLRGTLRTLPGRPLGASQMDEVASLSGLDLRRRPETFTIGEFERLAEVIQQIA</sequence>
<dbReference type="InterPro" id="IPR001737">
    <property type="entry name" value="KsgA/Erm"/>
</dbReference>
<organism evidence="10 11">
    <name type="scientific">Handelsmanbacteria sp. (strain RIFCSPLOWO2_12_FULL_64_10)</name>
    <dbReference type="NCBI Taxonomy" id="1817868"/>
    <lineage>
        <taxon>Bacteria</taxon>
        <taxon>Candidatus Handelsmaniibacteriota</taxon>
    </lineage>
</organism>
<feature type="binding site" evidence="7 8">
    <location>
        <position position="37"/>
    </location>
    <ligand>
        <name>S-adenosyl-L-methionine</name>
        <dbReference type="ChEBI" id="CHEBI:59789"/>
    </ligand>
</feature>
<feature type="binding site" evidence="7 8">
    <location>
        <position position="58"/>
    </location>
    <ligand>
        <name>S-adenosyl-L-methionine</name>
        <dbReference type="ChEBI" id="CHEBI:59789"/>
    </ligand>
</feature>
<dbReference type="SUPFAM" id="SSF53335">
    <property type="entry name" value="S-adenosyl-L-methionine-dependent methyltransferases"/>
    <property type="match status" value="1"/>
</dbReference>
<dbReference type="PANTHER" id="PTHR11727">
    <property type="entry name" value="DIMETHYLADENOSINE TRANSFERASE"/>
    <property type="match status" value="1"/>
</dbReference>
<keyword evidence="4 7" id="KW-0808">Transferase</keyword>
<name>A0A1F6C9J9_HANXR</name>
<dbReference type="InterPro" id="IPR023165">
    <property type="entry name" value="rRNA_Ade_diMease-like_C"/>
</dbReference>
<evidence type="ECO:0000256" key="7">
    <source>
        <dbReference type="HAMAP-Rule" id="MF_00607"/>
    </source>
</evidence>
<proteinExistence type="inferred from homology"/>
<dbReference type="InterPro" id="IPR020596">
    <property type="entry name" value="rRNA_Ade_Mease_Trfase_CS"/>
</dbReference>
<keyword evidence="3 7" id="KW-0489">Methyltransferase</keyword>
<comment type="caution">
    <text evidence="10">The sequence shown here is derived from an EMBL/GenBank/DDBJ whole genome shotgun (WGS) entry which is preliminary data.</text>
</comment>
<evidence type="ECO:0000256" key="3">
    <source>
        <dbReference type="ARBA" id="ARBA00022603"/>
    </source>
</evidence>
<dbReference type="GO" id="GO:0052908">
    <property type="term" value="F:16S rRNA (adenine(1518)-N(6)/adenine(1519)-N(6))-dimethyltransferase activity"/>
    <property type="evidence" value="ECO:0007669"/>
    <property type="project" value="UniProtKB-EC"/>
</dbReference>
<evidence type="ECO:0000256" key="6">
    <source>
        <dbReference type="ARBA" id="ARBA00022884"/>
    </source>
</evidence>
<dbReference type="HAMAP" id="MF_00607">
    <property type="entry name" value="16SrRNA_methyltr_A"/>
    <property type="match status" value="1"/>
</dbReference>
<keyword evidence="5 7" id="KW-0949">S-adenosyl-L-methionine</keyword>
<dbReference type="InterPro" id="IPR020598">
    <property type="entry name" value="rRNA_Ade_methylase_Trfase_N"/>
</dbReference>
<dbReference type="Gene3D" id="1.10.8.100">
    <property type="entry name" value="Ribosomal RNA adenine dimethylase-like, domain 2"/>
    <property type="match status" value="1"/>
</dbReference>
<evidence type="ECO:0000313" key="10">
    <source>
        <dbReference type="EMBL" id="OGG45849.1"/>
    </source>
</evidence>
<keyword evidence="6 7" id="KW-0694">RNA-binding</keyword>
<feature type="binding site" evidence="7 8">
    <location>
        <position position="83"/>
    </location>
    <ligand>
        <name>S-adenosyl-L-methionine</name>
        <dbReference type="ChEBI" id="CHEBI:59789"/>
    </ligand>
</feature>
<comment type="catalytic activity">
    <reaction evidence="7">
        <text>adenosine(1518)/adenosine(1519) in 16S rRNA + 4 S-adenosyl-L-methionine = N(6)-dimethyladenosine(1518)/N(6)-dimethyladenosine(1519) in 16S rRNA + 4 S-adenosyl-L-homocysteine + 4 H(+)</text>
        <dbReference type="Rhea" id="RHEA:19609"/>
        <dbReference type="Rhea" id="RHEA-COMP:10232"/>
        <dbReference type="Rhea" id="RHEA-COMP:10233"/>
        <dbReference type="ChEBI" id="CHEBI:15378"/>
        <dbReference type="ChEBI" id="CHEBI:57856"/>
        <dbReference type="ChEBI" id="CHEBI:59789"/>
        <dbReference type="ChEBI" id="CHEBI:74411"/>
        <dbReference type="ChEBI" id="CHEBI:74493"/>
        <dbReference type="EC" id="2.1.1.182"/>
    </reaction>
</comment>
<evidence type="ECO:0000313" key="11">
    <source>
        <dbReference type="Proteomes" id="UP000178606"/>
    </source>
</evidence>
<evidence type="ECO:0000256" key="8">
    <source>
        <dbReference type="PROSITE-ProRule" id="PRU01026"/>
    </source>
</evidence>
<evidence type="ECO:0000256" key="5">
    <source>
        <dbReference type="ARBA" id="ARBA00022691"/>
    </source>
</evidence>
<accession>A0A1F6C9J9</accession>
<dbReference type="InterPro" id="IPR029063">
    <property type="entry name" value="SAM-dependent_MTases_sf"/>
</dbReference>
<dbReference type="Pfam" id="PF00398">
    <property type="entry name" value="RrnaAD"/>
    <property type="match status" value="1"/>
</dbReference>
<feature type="domain" description="Ribosomal RNA adenine methylase transferase N-terminal" evidence="9">
    <location>
        <begin position="17"/>
        <end position="191"/>
    </location>
</feature>
<evidence type="ECO:0000259" key="9">
    <source>
        <dbReference type="SMART" id="SM00650"/>
    </source>
</evidence>
<dbReference type="SMART" id="SM00650">
    <property type="entry name" value="rADc"/>
    <property type="match status" value="1"/>
</dbReference>
<dbReference type="EC" id="2.1.1.182" evidence="7"/>
<dbReference type="GO" id="GO:0005829">
    <property type="term" value="C:cytosol"/>
    <property type="evidence" value="ECO:0007669"/>
    <property type="project" value="TreeGrafter"/>
</dbReference>
<feature type="binding site" evidence="7 8">
    <location>
        <position position="12"/>
    </location>
    <ligand>
        <name>S-adenosyl-L-methionine</name>
        <dbReference type="ChEBI" id="CHEBI:59789"/>
    </ligand>
</feature>
<comment type="similarity">
    <text evidence="7">Belongs to the class I-like SAM-binding methyltransferase superfamily. rRNA adenine N(6)-methyltransferase family. RsmA subfamily.</text>
</comment>
<reference evidence="10 11" key="1">
    <citation type="journal article" date="2016" name="Nat. Commun.">
        <title>Thousands of microbial genomes shed light on interconnected biogeochemical processes in an aquifer system.</title>
        <authorList>
            <person name="Anantharaman K."/>
            <person name="Brown C.T."/>
            <person name="Hug L.A."/>
            <person name="Sharon I."/>
            <person name="Castelle C.J."/>
            <person name="Probst A.J."/>
            <person name="Thomas B.C."/>
            <person name="Singh A."/>
            <person name="Wilkins M.J."/>
            <person name="Karaoz U."/>
            <person name="Brodie E.L."/>
            <person name="Williams K.H."/>
            <person name="Hubbard S.S."/>
            <person name="Banfield J.F."/>
        </authorList>
    </citation>
    <scope>NUCLEOTIDE SEQUENCE [LARGE SCALE GENOMIC DNA]</scope>
    <source>
        <strain evidence="11">RIFCSPLOWO2_12_FULL_64_10</strain>
    </source>
</reference>